<name>A0A2A5CAZ2_9GAMM</name>
<gene>
    <name evidence="1" type="ORF">COA71_10000</name>
</gene>
<sequence length="143" mass="16326">MTKQLSQSKVQGIERRVLPRCPLDTEVEVLINSQNADMLFHTKSLNISLRGIELSCDDSLIQAILAQKAYPHICKISFKLPGLTKAFDIKTHVVIHRRLSQHNYQLVLLFNNMSKRVHEKLLNELASFRVLAMHNDQRAAVAL</sequence>
<organism evidence="1 2">
    <name type="scientific">SAR86 cluster bacterium</name>
    <dbReference type="NCBI Taxonomy" id="2030880"/>
    <lineage>
        <taxon>Bacteria</taxon>
        <taxon>Pseudomonadati</taxon>
        <taxon>Pseudomonadota</taxon>
        <taxon>Gammaproteobacteria</taxon>
        <taxon>SAR86 cluster</taxon>
    </lineage>
</organism>
<reference evidence="2" key="1">
    <citation type="submission" date="2017-08" db="EMBL/GenBank/DDBJ databases">
        <title>A dynamic microbial community with high functional redundancy inhabits the cold, oxic subseafloor aquifer.</title>
        <authorList>
            <person name="Tully B.J."/>
            <person name="Wheat C.G."/>
            <person name="Glazer B.T."/>
            <person name="Huber J.A."/>
        </authorList>
    </citation>
    <scope>NUCLEOTIDE SEQUENCE [LARGE SCALE GENOMIC DNA]</scope>
</reference>
<comment type="caution">
    <text evidence="1">The sequence shown here is derived from an EMBL/GenBank/DDBJ whole genome shotgun (WGS) entry which is preliminary data.</text>
</comment>
<dbReference type="Gene3D" id="2.40.10.220">
    <property type="entry name" value="predicted glycosyltransferase like domains"/>
    <property type="match status" value="1"/>
</dbReference>
<evidence type="ECO:0008006" key="3">
    <source>
        <dbReference type="Google" id="ProtNLM"/>
    </source>
</evidence>
<evidence type="ECO:0000313" key="2">
    <source>
        <dbReference type="Proteomes" id="UP000228987"/>
    </source>
</evidence>
<dbReference type="Proteomes" id="UP000228987">
    <property type="component" value="Unassembled WGS sequence"/>
</dbReference>
<protein>
    <recommendedName>
        <fullName evidence="3">PilZ domain-containing protein</fullName>
    </recommendedName>
</protein>
<dbReference type="AlphaFoldDB" id="A0A2A5CAZ2"/>
<dbReference type="EMBL" id="NVWI01000007">
    <property type="protein sequence ID" value="PCJ40923.1"/>
    <property type="molecule type" value="Genomic_DNA"/>
</dbReference>
<proteinExistence type="predicted"/>
<evidence type="ECO:0000313" key="1">
    <source>
        <dbReference type="EMBL" id="PCJ40923.1"/>
    </source>
</evidence>
<accession>A0A2A5CAZ2</accession>